<dbReference type="RefSeq" id="WP_215617873.1">
    <property type="nucleotide sequence ID" value="NZ_JADOER010000004.1"/>
</dbReference>
<dbReference type="Gene3D" id="3.40.50.300">
    <property type="entry name" value="P-loop containing nucleotide triphosphate hydrolases"/>
    <property type="match status" value="1"/>
</dbReference>
<sequence length="283" mass="33158">MALAQWRQQIRESKNDWVQNYFGYRIDAAKRPYSVAFRSSPYRFLLLLSHMRSGSSLLTHLLTTNPEVIGYGETHTNYTDAHDFKVLLKKVYWQAQEFRTLQDIQNLKMDHRYVMDKVLHNKKFLDHDFLTSDQIYGLFLLREPERSLASIADLKPHWNQQDTIEYYAERMAMLVEYARLINDPQRMLVVTYEQLLDNTPQVLTTLQQFLQTQAPFTEEYNVTKTTGMKGVGDSKGKIKAGKIVRSQRQLSQEFSPDIVERAKQVHSHSKTVLMELCQTVETN</sequence>
<comment type="caution">
    <text evidence="1">The sequence shown here is derived from an EMBL/GenBank/DDBJ whole genome shotgun (WGS) entry which is preliminary data.</text>
</comment>
<protein>
    <submittedName>
        <fullName evidence="1">Sulfotransferase family protein</fullName>
    </submittedName>
</protein>
<evidence type="ECO:0000313" key="1">
    <source>
        <dbReference type="EMBL" id="MBT9312024.1"/>
    </source>
</evidence>
<dbReference type="EMBL" id="JADOER010000004">
    <property type="protein sequence ID" value="MBT9312024.1"/>
    <property type="molecule type" value="Genomic_DNA"/>
</dbReference>
<proteinExistence type="predicted"/>
<dbReference type="SUPFAM" id="SSF52540">
    <property type="entry name" value="P-loop containing nucleoside triphosphate hydrolases"/>
    <property type="match status" value="1"/>
</dbReference>
<dbReference type="InterPro" id="IPR027417">
    <property type="entry name" value="P-loop_NTPase"/>
</dbReference>
<organism evidence="1 2">
    <name type="scientific">Leptothoe kymatousa TAU-MAC 1615</name>
    <dbReference type="NCBI Taxonomy" id="2364775"/>
    <lineage>
        <taxon>Bacteria</taxon>
        <taxon>Bacillati</taxon>
        <taxon>Cyanobacteriota</taxon>
        <taxon>Cyanophyceae</taxon>
        <taxon>Nodosilineales</taxon>
        <taxon>Cymatolegaceae</taxon>
        <taxon>Leptothoe</taxon>
        <taxon>Leptothoe kymatousa</taxon>
    </lineage>
</organism>
<evidence type="ECO:0000313" key="2">
    <source>
        <dbReference type="Proteomes" id="UP001196661"/>
    </source>
</evidence>
<reference evidence="1 2" key="1">
    <citation type="journal article" date="2021" name="Mar. Drugs">
        <title>Genome Reduction and Secondary Metabolism of the Marine Sponge-Associated Cyanobacterium Leptothoe.</title>
        <authorList>
            <person name="Konstantinou D."/>
            <person name="Popin R.V."/>
            <person name="Fewer D.P."/>
            <person name="Sivonen K."/>
            <person name="Gkelis S."/>
        </authorList>
    </citation>
    <scope>NUCLEOTIDE SEQUENCE [LARGE SCALE GENOMIC DNA]</scope>
    <source>
        <strain evidence="1 2">TAU-MAC 1615</strain>
    </source>
</reference>
<dbReference type="Proteomes" id="UP001196661">
    <property type="component" value="Unassembled WGS sequence"/>
</dbReference>
<keyword evidence="2" id="KW-1185">Reference proteome</keyword>
<accession>A0ABS5Y2E5</accession>
<name>A0ABS5Y2E5_9CYAN</name>
<gene>
    <name evidence="1" type="ORF">IXB28_07380</name>
</gene>